<dbReference type="GeneID" id="96082428"/>
<proteinExistence type="predicted"/>
<dbReference type="Proteomes" id="UP001578633">
    <property type="component" value="Chromosome 1"/>
</dbReference>
<feature type="compositionally biased region" description="Polar residues" evidence="1">
    <location>
        <begin position="255"/>
        <end position="266"/>
    </location>
</feature>
<sequence length="527" mass="57604">MAALKQAQCRDCIHSPKVEHLVIIASFPPSRSVLIATTCVDTFELTFTCDFRLIVCDSAHNPTHTHYLSPPGMSYKTHKHEITTAEDIDMARLSAPANKTPKTDRKSNRFRDIFKHRPGSSASSSPATLEKLSPPGRVSPLLSPIMPPGFQQVRLLPSERSSLSSQRPTEFEARDMNAESTVSTARKRSSNSEPTTRSADAPTLGKLKDEHQVIEQGSFTQSMKRVLSQHPGENADGETAKAGLTMGEDLPPQDLTYNKNNSSRTNDSIDSHRSYSAQPHDIDAIKTIETSGSMEERETSLLLEPVNKHGTDTMLSQNEGRSSHCNSLAPNILDGDSSLNKKIRAYITSKIAEALVEHDRTHADQGDATVNPPIHVTIKIDAAGLAEATKLRTSITGDNKAVTHNGPSSMGPLKITSAQLARNAQLAIMAFYAVTLLGASLLGPKTLLLTVWRMAIMLTLYAVVLRQLNWILDLERDTFLSPVFFTASVAKGIGEQLLVRTRVMTVAVFADILKYVVHGIGVQVRTE</sequence>
<keyword evidence="2" id="KW-0472">Membrane</keyword>
<feature type="region of interest" description="Disordered" evidence="1">
    <location>
        <begin position="158"/>
        <end position="208"/>
    </location>
</feature>
<dbReference type="EMBL" id="JBHGVX010000001">
    <property type="protein sequence ID" value="KAL1801764.1"/>
    <property type="molecule type" value="Genomic_DNA"/>
</dbReference>
<protein>
    <submittedName>
        <fullName evidence="3">Uncharacterized protein</fullName>
    </submittedName>
</protein>
<accession>A0ABR3V0H5</accession>
<organism evidence="3 4">
    <name type="scientific">Alternaria dauci</name>
    <dbReference type="NCBI Taxonomy" id="48095"/>
    <lineage>
        <taxon>Eukaryota</taxon>
        <taxon>Fungi</taxon>
        <taxon>Dikarya</taxon>
        <taxon>Ascomycota</taxon>
        <taxon>Pezizomycotina</taxon>
        <taxon>Dothideomycetes</taxon>
        <taxon>Pleosporomycetidae</taxon>
        <taxon>Pleosporales</taxon>
        <taxon>Pleosporineae</taxon>
        <taxon>Pleosporaceae</taxon>
        <taxon>Alternaria</taxon>
        <taxon>Alternaria sect. Porri</taxon>
    </lineage>
</organism>
<name>A0ABR3V0H5_9PLEO</name>
<feature type="region of interest" description="Disordered" evidence="1">
    <location>
        <begin position="87"/>
        <end position="145"/>
    </location>
</feature>
<reference evidence="3 4" key="1">
    <citation type="submission" date="2024-09" db="EMBL/GenBank/DDBJ databases">
        <title>T2T genomes of carrot and Alternaria dauci and their utility for understanding host-pathogen interaction during carrot leaf blight disease.</title>
        <authorList>
            <person name="Liu W."/>
            <person name="Xu S."/>
            <person name="Ou C."/>
            <person name="Liu X."/>
            <person name="Zhuang F."/>
            <person name="Deng X.W."/>
        </authorList>
    </citation>
    <scope>NUCLEOTIDE SEQUENCE [LARGE SCALE GENOMIC DNA]</scope>
    <source>
        <strain evidence="3 4">A2016</strain>
    </source>
</reference>
<gene>
    <name evidence="3" type="ORF">ACET3X_002106</name>
</gene>
<feature type="compositionally biased region" description="Low complexity" evidence="1">
    <location>
        <begin position="158"/>
        <end position="167"/>
    </location>
</feature>
<feature type="transmembrane region" description="Helical" evidence="2">
    <location>
        <begin position="424"/>
        <end position="442"/>
    </location>
</feature>
<feature type="compositionally biased region" description="Basic and acidic residues" evidence="1">
    <location>
        <begin position="101"/>
        <end position="115"/>
    </location>
</feature>
<dbReference type="RefSeq" id="XP_069312348.1">
    <property type="nucleotide sequence ID" value="XM_069447473.1"/>
</dbReference>
<comment type="caution">
    <text evidence="3">The sequence shown here is derived from an EMBL/GenBank/DDBJ whole genome shotgun (WGS) entry which is preliminary data.</text>
</comment>
<feature type="region of interest" description="Disordered" evidence="1">
    <location>
        <begin position="314"/>
        <end position="333"/>
    </location>
</feature>
<evidence type="ECO:0000256" key="1">
    <source>
        <dbReference type="SAM" id="MobiDB-lite"/>
    </source>
</evidence>
<feature type="compositionally biased region" description="Polar residues" evidence="1">
    <location>
        <begin position="314"/>
        <end position="329"/>
    </location>
</feature>
<evidence type="ECO:0000313" key="3">
    <source>
        <dbReference type="EMBL" id="KAL1801764.1"/>
    </source>
</evidence>
<keyword evidence="4" id="KW-1185">Reference proteome</keyword>
<evidence type="ECO:0000313" key="4">
    <source>
        <dbReference type="Proteomes" id="UP001578633"/>
    </source>
</evidence>
<keyword evidence="2" id="KW-0812">Transmembrane</keyword>
<feature type="region of interest" description="Disordered" evidence="1">
    <location>
        <begin position="230"/>
        <end position="278"/>
    </location>
</feature>
<evidence type="ECO:0000256" key="2">
    <source>
        <dbReference type="SAM" id="Phobius"/>
    </source>
</evidence>
<keyword evidence="2" id="KW-1133">Transmembrane helix</keyword>